<name>A0A9P6JIU8_9AGAR</name>
<comment type="caution">
    <text evidence="1">The sequence shown here is derived from an EMBL/GenBank/DDBJ whole genome shotgun (WGS) entry which is preliminary data.</text>
</comment>
<dbReference type="AlphaFoldDB" id="A0A9P6JIU8"/>
<organism evidence="1 2">
    <name type="scientific">Crepidotus variabilis</name>
    <dbReference type="NCBI Taxonomy" id="179855"/>
    <lineage>
        <taxon>Eukaryota</taxon>
        <taxon>Fungi</taxon>
        <taxon>Dikarya</taxon>
        <taxon>Basidiomycota</taxon>
        <taxon>Agaricomycotina</taxon>
        <taxon>Agaricomycetes</taxon>
        <taxon>Agaricomycetidae</taxon>
        <taxon>Agaricales</taxon>
        <taxon>Agaricineae</taxon>
        <taxon>Crepidotaceae</taxon>
        <taxon>Crepidotus</taxon>
    </lineage>
</organism>
<keyword evidence="2" id="KW-1185">Reference proteome</keyword>
<proteinExistence type="predicted"/>
<gene>
    <name evidence="1" type="ORF">CPB83DRAFT_899766</name>
</gene>
<reference evidence="1" key="1">
    <citation type="submission" date="2020-11" db="EMBL/GenBank/DDBJ databases">
        <authorList>
            <consortium name="DOE Joint Genome Institute"/>
            <person name="Ahrendt S."/>
            <person name="Riley R."/>
            <person name="Andreopoulos W."/>
            <person name="Labutti K."/>
            <person name="Pangilinan J."/>
            <person name="Ruiz-Duenas F.J."/>
            <person name="Barrasa J.M."/>
            <person name="Sanchez-Garcia M."/>
            <person name="Camarero S."/>
            <person name="Miyauchi S."/>
            <person name="Serrano A."/>
            <person name="Linde D."/>
            <person name="Babiker R."/>
            <person name="Drula E."/>
            <person name="Ayuso-Fernandez I."/>
            <person name="Pacheco R."/>
            <person name="Padilla G."/>
            <person name="Ferreira P."/>
            <person name="Barriuso J."/>
            <person name="Kellner H."/>
            <person name="Castanera R."/>
            <person name="Alfaro M."/>
            <person name="Ramirez L."/>
            <person name="Pisabarro A.G."/>
            <person name="Kuo A."/>
            <person name="Tritt A."/>
            <person name="Lipzen A."/>
            <person name="He G."/>
            <person name="Yan M."/>
            <person name="Ng V."/>
            <person name="Cullen D."/>
            <person name="Martin F."/>
            <person name="Rosso M.-N."/>
            <person name="Henrissat B."/>
            <person name="Hibbett D."/>
            <person name="Martinez A.T."/>
            <person name="Grigoriev I.V."/>
        </authorList>
    </citation>
    <scope>NUCLEOTIDE SEQUENCE</scope>
    <source>
        <strain evidence="1">CBS 506.95</strain>
    </source>
</reference>
<protein>
    <submittedName>
        <fullName evidence="1">Uncharacterized protein</fullName>
    </submittedName>
</protein>
<evidence type="ECO:0000313" key="1">
    <source>
        <dbReference type="EMBL" id="KAF9522289.1"/>
    </source>
</evidence>
<dbReference type="EMBL" id="MU157952">
    <property type="protein sequence ID" value="KAF9522289.1"/>
    <property type="molecule type" value="Genomic_DNA"/>
</dbReference>
<accession>A0A9P6JIU8</accession>
<sequence>MPAYPPAGHQNVAEKRRQLIEKELAGLGLKNATNVPSPIQAIFPNGNIDVVSYAASNLYKLKAQKLLQKCSKSQLYPCFREIFLDILSFYGFQGKRQVLSYHNAPVDTQQPNGPPLKPKPDMLFVWSDKSQTPCPYPKFHGDLTSRKGRQVYKYTCSPINIKSGGFATDDQLQILSYLKSV</sequence>
<evidence type="ECO:0000313" key="2">
    <source>
        <dbReference type="Proteomes" id="UP000807306"/>
    </source>
</evidence>
<dbReference type="Proteomes" id="UP000807306">
    <property type="component" value="Unassembled WGS sequence"/>
</dbReference>